<feature type="domain" description="N-acetyltransferase" evidence="3">
    <location>
        <begin position="1"/>
        <end position="153"/>
    </location>
</feature>
<keyword evidence="1" id="KW-0808">Transferase</keyword>
<gene>
    <name evidence="4" type="ORF">MICPUCDRAFT_6581</name>
</gene>
<dbReference type="HAMAP" id="MF_03130">
    <property type="entry name" value="mec17"/>
    <property type="match status" value="1"/>
</dbReference>
<evidence type="ECO:0000313" key="5">
    <source>
        <dbReference type="Proteomes" id="UP000001876"/>
    </source>
</evidence>
<dbReference type="eggNOG" id="KOG4601">
    <property type="taxonomic scope" value="Eukaryota"/>
</dbReference>
<dbReference type="PANTHER" id="PTHR12327">
    <property type="entry name" value="ALPHA-TUBULIN N-ACETYLTRANSFERASE 1"/>
    <property type="match status" value="1"/>
</dbReference>
<dbReference type="Pfam" id="PF05301">
    <property type="entry name" value="Acetyltransf_16"/>
    <property type="match status" value="1"/>
</dbReference>
<feature type="non-terminal residue" evidence="4">
    <location>
        <position position="159"/>
    </location>
</feature>
<dbReference type="InterPro" id="IPR007965">
    <property type="entry name" value="GNAT_ATAT"/>
</dbReference>
<organism evidence="5">
    <name type="scientific">Micromonas pusilla (strain CCMP1545)</name>
    <name type="common">Picoplanktonic green alga</name>
    <dbReference type="NCBI Taxonomy" id="564608"/>
    <lineage>
        <taxon>Eukaryota</taxon>
        <taxon>Viridiplantae</taxon>
        <taxon>Chlorophyta</taxon>
        <taxon>Mamiellophyceae</taxon>
        <taxon>Mamiellales</taxon>
        <taxon>Mamiellaceae</taxon>
        <taxon>Micromonas</taxon>
    </lineage>
</organism>
<feature type="non-terminal residue" evidence="4">
    <location>
        <position position="1"/>
    </location>
</feature>
<dbReference type="CDD" id="cd04301">
    <property type="entry name" value="NAT_SF"/>
    <property type="match status" value="1"/>
</dbReference>
<sequence>DEHRAMAALLEEAGRLSARAQALPAPITSLERLHADQRLYIASHDASDPSRGPSVVLGFLKVGEKRLFVSDPRGNTVEIEPCCVLDFYVHESCQRGGIGSELFARFLEEEDHRPARLAYDRPSHKLKSFLRKHFGLVSFSPNANNYVVFRDYWDAPRRP</sequence>
<proteinExistence type="inferred from homology"/>
<evidence type="ECO:0000259" key="3">
    <source>
        <dbReference type="PROSITE" id="PS51730"/>
    </source>
</evidence>
<dbReference type="EMBL" id="GG663752">
    <property type="protein sequence ID" value="EEH51015.1"/>
    <property type="molecule type" value="Genomic_DNA"/>
</dbReference>
<evidence type="ECO:0000256" key="1">
    <source>
        <dbReference type="ARBA" id="ARBA00022679"/>
    </source>
</evidence>
<dbReference type="InterPro" id="IPR038746">
    <property type="entry name" value="Atat"/>
</dbReference>
<keyword evidence="5" id="KW-1185">Reference proteome</keyword>
<evidence type="ECO:0000256" key="2">
    <source>
        <dbReference type="ARBA" id="ARBA00023315"/>
    </source>
</evidence>
<dbReference type="RefSeq" id="XP_003064681.1">
    <property type="nucleotide sequence ID" value="XM_003064635.1"/>
</dbReference>
<dbReference type="GeneID" id="9690122"/>
<dbReference type="GO" id="GO:0019799">
    <property type="term" value="F:tubulin N-acetyltransferase activity"/>
    <property type="evidence" value="ECO:0007669"/>
    <property type="project" value="InterPro"/>
</dbReference>
<protein>
    <submittedName>
        <fullName evidence="4">Predicted protein</fullName>
    </submittedName>
</protein>
<dbReference type="OrthoDB" id="447510at2759"/>
<name>C1N9V3_MICPC</name>
<dbReference type="OMA" id="FFIGRHP"/>
<accession>C1N9V3</accession>
<dbReference type="PROSITE" id="PS51730">
    <property type="entry name" value="GNAT_ATAT"/>
    <property type="match status" value="1"/>
</dbReference>
<dbReference type="AlphaFoldDB" id="C1N9V3"/>
<reference evidence="4 5" key="1">
    <citation type="journal article" date="2009" name="Science">
        <title>Green evolution and dynamic adaptations revealed by genomes of the marine picoeukaryotes Micromonas.</title>
        <authorList>
            <person name="Worden A.Z."/>
            <person name="Lee J.H."/>
            <person name="Mock T."/>
            <person name="Rouze P."/>
            <person name="Simmons M.P."/>
            <person name="Aerts A.L."/>
            <person name="Allen A.E."/>
            <person name="Cuvelier M.L."/>
            <person name="Derelle E."/>
            <person name="Everett M.V."/>
            <person name="Foulon E."/>
            <person name="Grimwood J."/>
            <person name="Gundlach H."/>
            <person name="Henrissat B."/>
            <person name="Napoli C."/>
            <person name="McDonald S.M."/>
            <person name="Parker M.S."/>
            <person name="Rombauts S."/>
            <person name="Salamov A."/>
            <person name="Von Dassow P."/>
            <person name="Badger J.H."/>
            <person name="Coutinho P.M."/>
            <person name="Demir E."/>
            <person name="Dubchak I."/>
            <person name="Gentemann C."/>
            <person name="Eikrem W."/>
            <person name="Gready J.E."/>
            <person name="John U."/>
            <person name="Lanier W."/>
            <person name="Lindquist E.A."/>
            <person name="Lucas S."/>
            <person name="Mayer K.F."/>
            <person name="Moreau H."/>
            <person name="Not F."/>
            <person name="Otillar R."/>
            <person name="Panaud O."/>
            <person name="Pangilinan J."/>
            <person name="Paulsen I."/>
            <person name="Piegu B."/>
            <person name="Poliakov A."/>
            <person name="Robbens S."/>
            <person name="Schmutz J."/>
            <person name="Toulza E."/>
            <person name="Wyss T."/>
            <person name="Zelensky A."/>
            <person name="Zhou K."/>
            <person name="Armbrust E.V."/>
            <person name="Bhattacharya D."/>
            <person name="Goodenough U.W."/>
            <person name="Van de Peer Y."/>
            <person name="Grigoriev I.V."/>
        </authorList>
    </citation>
    <scope>NUCLEOTIDE SEQUENCE [LARGE SCALE GENOMIC DNA]</scope>
    <source>
        <strain evidence="4 5">CCMP1545</strain>
    </source>
</reference>
<keyword evidence="2" id="KW-0012">Acyltransferase</keyword>
<dbReference type="SUPFAM" id="SSF55729">
    <property type="entry name" value="Acyl-CoA N-acyltransferases (Nat)"/>
    <property type="match status" value="1"/>
</dbReference>
<dbReference type="KEGG" id="mpp:MICPUCDRAFT_6581"/>
<dbReference type="Proteomes" id="UP000001876">
    <property type="component" value="Unassembled WGS sequence"/>
</dbReference>
<dbReference type="PANTHER" id="PTHR12327:SF0">
    <property type="entry name" value="ALPHA-TUBULIN N-ACETYLTRANSFERASE 1"/>
    <property type="match status" value="1"/>
</dbReference>
<dbReference type="Gene3D" id="3.40.630.30">
    <property type="match status" value="1"/>
</dbReference>
<dbReference type="InterPro" id="IPR016181">
    <property type="entry name" value="Acyl_CoA_acyltransferase"/>
</dbReference>
<dbReference type="GO" id="GO:0005874">
    <property type="term" value="C:microtubule"/>
    <property type="evidence" value="ECO:0007669"/>
    <property type="project" value="InterPro"/>
</dbReference>
<evidence type="ECO:0000313" key="4">
    <source>
        <dbReference type="EMBL" id="EEH51015.1"/>
    </source>
</evidence>